<dbReference type="SUPFAM" id="SSF101898">
    <property type="entry name" value="NHL repeat"/>
    <property type="match status" value="1"/>
</dbReference>
<feature type="signal peptide" evidence="2">
    <location>
        <begin position="1"/>
        <end position="18"/>
    </location>
</feature>
<sequence>MKKYILFLLIMFPALMSAQNVLWKDYFSYREITDIFASDQQIFVATRNAVFVLNNEEELVAKYNTTDNLKIRDIRHIYYSPEHHKIIVGSQNGNLALIDTRNGRITHLNDIANKATLTVAEKIIYDLDIHGNTLYIATGFGIAEVLLDIDAFGDSYFFEEDGISSEVLDIAIVGNTFYANTNNVGIKKINIDDNMLIDSNWQVINYENWLSLVNFNDQLVGVKDDLTLNVFTGNDHEQVGEVYGGFLSLNVHNGTMTAVTKEVARCYYTNFTWSFEHIIPPGQSYLTSGVTIGNKIYCGAERDGFYSVLTESDHAVNNLTPEGPLSNNVFALKIDSNNQMWTVFGGYNSEFNPYLHTAGLSAFGINRLNLNSSVWQSIPYEQIAPFRATSHIEEHPLTKDIYISSFHDGLMKITPDANNLEESTWIVYNHQNTGSDGIEAYEQTAGDPDSRTIRINGPAFEPNGKGWITNGYANKTMKTFTDNQWRSYNITNQISNSQNKAFTAPVIDKNGVKWVGTYLSGAFAFGENPQKLINISNLPSSVVHAIAIDYRNQVWIGTNNGLRVVSSVDNFSNGNTLNAQPVIIIDEGLAQELFYQQNILKIKVDGSNNKWVAVANAGVFLISADGQETIYHFDSSNSPLPSDDIVDIEIDNNTGEVFFATAEGLVSYQHYATAPKEDLENVYFFPNPVKPEFEGEVKISGLMQSANIKITDIAGNLVYETTATGGSALWNTRNFAGRKVASGVYIVFVSSDDGNEKSVGKIMIIR</sequence>
<dbReference type="InterPro" id="IPR048954">
    <property type="entry name" value="PorZ_N"/>
</dbReference>
<dbReference type="OrthoDB" id="9807410at2"/>
<dbReference type="Pfam" id="PF07494">
    <property type="entry name" value="Reg_prop"/>
    <property type="match status" value="1"/>
</dbReference>
<evidence type="ECO:0000256" key="1">
    <source>
        <dbReference type="ARBA" id="ARBA00022729"/>
    </source>
</evidence>
<dbReference type="InterPro" id="IPR026444">
    <property type="entry name" value="Secre_tail"/>
</dbReference>
<dbReference type="InterPro" id="IPR015943">
    <property type="entry name" value="WD40/YVTN_repeat-like_dom_sf"/>
</dbReference>
<evidence type="ECO:0000256" key="2">
    <source>
        <dbReference type="SAM" id="SignalP"/>
    </source>
</evidence>
<dbReference type="Pfam" id="PF21544">
    <property type="entry name" value="PorZ_N_b_propeller"/>
    <property type="match status" value="1"/>
</dbReference>
<accession>A0A2M9R3P1</accession>
<keyword evidence="1 2" id="KW-0732">Signal</keyword>
<dbReference type="AlphaFoldDB" id="A0A2M9R3P1"/>
<dbReference type="SUPFAM" id="SSF50998">
    <property type="entry name" value="Quinoprotein alcohol dehydrogenase-like"/>
    <property type="match status" value="1"/>
</dbReference>
<dbReference type="Proteomes" id="UP000231960">
    <property type="component" value="Unassembled WGS sequence"/>
</dbReference>
<feature type="chain" id="PRO_5014896474" description="PorZ N-terminal beta-propeller domain-containing protein" evidence="2">
    <location>
        <begin position="19"/>
        <end position="766"/>
    </location>
</feature>
<proteinExistence type="predicted"/>
<gene>
    <name evidence="4" type="ORF">CDL10_01780</name>
</gene>
<reference evidence="4 5" key="1">
    <citation type="submission" date="2017-06" db="EMBL/GenBank/DDBJ databases">
        <title>Description of Avrilella dinanensis gen. nov. sp. nov.</title>
        <authorList>
            <person name="Leyer C."/>
            <person name="Sassi M."/>
            <person name="Minet J."/>
            <person name="Kayal S."/>
            <person name="Cattoir V."/>
        </authorList>
    </citation>
    <scope>NUCLEOTIDE SEQUENCE [LARGE SCALE GENOMIC DNA]</scope>
    <source>
        <strain evidence="4 5">UR159</strain>
    </source>
</reference>
<evidence type="ECO:0000313" key="4">
    <source>
        <dbReference type="EMBL" id="PJR03375.1"/>
    </source>
</evidence>
<dbReference type="InterPro" id="IPR011110">
    <property type="entry name" value="Reg_prop"/>
</dbReference>
<name>A0A2M9R3P1_9FLAO</name>
<dbReference type="Gene3D" id="2.130.10.10">
    <property type="entry name" value="YVTN repeat-like/Quinoprotein amine dehydrogenase"/>
    <property type="match status" value="3"/>
</dbReference>
<dbReference type="RefSeq" id="WP_100676943.1">
    <property type="nucleotide sequence ID" value="NZ_NIPO01000001.1"/>
</dbReference>
<comment type="caution">
    <text evidence="4">The sequence shown here is derived from an EMBL/GenBank/DDBJ whole genome shotgun (WGS) entry which is preliminary data.</text>
</comment>
<keyword evidence="5" id="KW-1185">Reference proteome</keyword>
<protein>
    <recommendedName>
        <fullName evidence="3">PorZ N-terminal beta-propeller domain-containing protein</fullName>
    </recommendedName>
</protein>
<dbReference type="InterPro" id="IPR011047">
    <property type="entry name" value="Quinoprotein_ADH-like_sf"/>
</dbReference>
<organism evidence="4 5">
    <name type="scientific">Avrilella dinanensis</name>
    <dbReference type="NCBI Taxonomy" id="2008672"/>
    <lineage>
        <taxon>Bacteria</taxon>
        <taxon>Pseudomonadati</taxon>
        <taxon>Bacteroidota</taxon>
        <taxon>Flavobacteriia</taxon>
        <taxon>Flavobacteriales</taxon>
        <taxon>Flavobacteriaceae</taxon>
        <taxon>Avrilella</taxon>
    </lineage>
</organism>
<dbReference type="EMBL" id="NIPO01000001">
    <property type="protein sequence ID" value="PJR03375.1"/>
    <property type="molecule type" value="Genomic_DNA"/>
</dbReference>
<evidence type="ECO:0000259" key="3">
    <source>
        <dbReference type="Pfam" id="PF21544"/>
    </source>
</evidence>
<evidence type="ECO:0000313" key="5">
    <source>
        <dbReference type="Proteomes" id="UP000231960"/>
    </source>
</evidence>
<feature type="domain" description="PorZ N-terminal beta-propeller" evidence="3">
    <location>
        <begin position="42"/>
        <end position="202"/>
    </location>
</feature>
<dbReference type="NCBIfam" id="TIGR04183">
    <property type="entry name" value="Por_Secre_tail"/>
    <property type="match status" value="1"/>
</dbReference>
<dbReference type="Gene3D" id="2.60.40.4070">
    <property type="match status" value="1"/>
</dbReference>